<name>A0A1H4IS51_9HYPH</name>
<evidence type="ECO:0000313" key="2">
    <source>
        <dbReference type="EMBL" id="SEB36476.1"/>
    </source>
</evidence>
<dbReference type="AlphaFoldDB" id="A0A1H4IS51"/>
<protein>
    <submittedName>
        <fullName evidence="2">Uncharacterized protein</fullName>
    </submittedName>
</protein>
<gene>
    <name evidence="2" type="ORF">SAMN05216452_0420</name>
</gene>
<reference evidence="3" key="1">
    <citation type="submission" date="2016-10" db="EMBL/GenBank/DDBJ databases">
        <authorList>
            <person name="Varghese N."/>
            <person name="Submissions S."/>
        </authorList>
    </citation>
    <scope>NUCLEOTIDE SEQUENCE [LARGE SCALE GENOMIC DNA]</scope>
    <source>
        <strain evidence="3">ES.061</strain>
    </source>
</reference>
<dbReference type="EMBL" id="FNSL01000001">
    <property type="protein sequence ID" value="SEB36476.1"/>
    <property type="molecule type" value="Genomic_DNA"/>
</dbReference>
<evidence type="ECO:0000313" key="3">
    <source>
        <dbReference type="Proteomes" id="UP000199064"/>
    </source>
</evidence>
<feature type="compositionally biased region" description="Low complexity" evidence="1">
    <location>
        <begin position="82"/>
        <end position="98"/>
    </location>
</feature>
<keyword evidence="3" id="KW-1185">Reference proteome</keyword>
<accession>A0A1H4IS51</accession>
<feature type="region of interest" description="Disordered" evidence="1">
    <location>
        <begin position="66"/>
        <end position="98"/>
    </location>
</feature>
<proteinExistence type="predicted"/>
<dbReference type="Proteomes" id="UP000199064">
    <property type="component" value="Unassembled WGS sequence"/>
</dbReference>
<sequence length="98" mass="10579">MRRNIERRLSAVNRKKVSFSRLFSAPPDQHHPGRLQVVLSVRRTASCQPFSLASRSASPIFGRNCRSSSQLRAKSPASGHTPARAPASQAAPSAVVSS</sequence>
<evidence type="ECO:0000256" key="1">
    <source>
        <dbReference type="SAM" id="MobiDB-lite"/>
    </source>
</evidence>
<organism evidence="2 3">
    <name type="scientific">Nitratireductor aquibiodomus</name>
    <dbReference type="NCBI Taxonomy" id="204799"/>
    <lineage>
        <taxon>Bacteria</taxon>
        <taxon>Pseudomonadati</taxon>
        <taxon>Pseudomonadota</taxon>
        <taxon>Alphaproteobacteria</taxon>
        <taxon>Hyphomicrobiales</taxon>
        <taxon>Phyllobacteriaceae</taxon>
        <taxon>Nitratireductor</taxon>
    </lineage>
</organism>